<dbReference type="InterPro" id="IPR023753">
    <property type="entry name" value="FAD/NAD-binding_dom"/>
</dbReference>
<feature type="binding site" evidence="7">
    <location>
        <position position="13"/>
    </location>
    <ligand>
        <name>FAD</name>
        <dbReference type="ChEBI" id="CHEBI:57692"/>
    </ligand>
</feature>
<dbReference type="InterPro" id="IPR036188">
    <property type="entry name" value="FAD/NAD-bd_sf"/>
</dbReference>
<feature type="binding site" evidence="8">
    <location>
        <position position="354"/>
    </location>
    <ligand>
        <name>NADP(+)</name>
        <dbReference type="ChEBI" id="CHEBI:58349"/>
    </ligand>
</feature>
<feature type="binding site" evidence="8">
    <location>
        <position position="207"/>
    </location>
    <ligand>
        <name>NADP(+)</name>
        <dbReference type="ChEBI" id="CHEBI:58349"/>
    </ligand>
</feature>
<gene>
    <name evidence="10" type="ORF">GGQ98_000523</name>
</gene>
<dbReference type="EC" id="1.18.1.2" evidence="10"/>
<keyword evidence="3" id="KW-0285">Flavoprotein</keyword>
<keyword evidence="4 7" id="KW-0274">FAD</keyword>
<keyword evidence="5 8" id="KW-0521">NADP</keyword>
<feature type="binding site" evidence="7">
    <location>
        <position position="347"/>
    </location>
    <ligand>
        <name>FAD</name>
        <dbReference type="ChEBI" id="CHEBI:57692"/>
    </ligand>
</feature>
<dbReference type="PANTHER" id="PTHR48467:SF1">
    <property type="entry name" value="GLUTAMATE SYNTHASE 1 [NADH], CHLOROPLASTIC-LIKE"/>
    <property type="match status" value="1"/>
</dbReference>
<organism evidence="10 11">
    <name type="scientific">Sphingosinicella soli</name>
    <dbReference type="NCBI Taxonomy" id="333708"/>
    <lineage>
        <taxon>Bacteria</taxon>
        <taxon>Pseudomonadati</taxon>
        <taxon>Pseudomonadota</taxon>
        <taxon>Alphaproteobacteria</taxon>
        <taxon>Sphingomonadales</taxon>
        <taxon>Sphingosinicellaceae</taxon>
        <taxon>Sphingosinicella</taxon>
    </lineage>
</organism>
<dbReference type="EMBL" id="JACHNZ010000004">
    <property type="protein sequence ID" value="MBB4630918.1"/>
    <property type="molecule type" value="Genomic_DNA"/>
</dbReference>
<dbReference type="InterPro" id="IPR021163">
    <property type="entry name" value="Ferredox_Rdtase_adrenod"/>
</dbReference>
<evidence type="ECO:0000259" key="9">
    <source>
        <dbReference type="Pfam" id="PF07992"/>
    </source>
</evidence>
<dbReference type="GO" id="GO:0004324">
    <property type="term" value="F:ferredoxin-NADP+ reductase activity"/>
    <property type="evidence" value="ECO:0007669"/>
    <property type="project" value="UniProtKB-EC"/>
</dbReference>
<reference evidence="10 11" key="1">
    <citation type="submission" date="2020-08" db="EMBL/GenBank/DDBJ databases">
        <title>Genomic Encyclopedia of Type Strains, Phase IV (KMG-IV): sequencing the most valuable type-strain genomes for metagenomic binning, comparative biology and taxonomic classification.</title>
        <authorList>
            <person name="Goeker M."/>
        </authorList>
    </citation>
    <scope>NUCLEOTIDE SEQUENCE [LARGE SCALE GENOMIC DNA]</scope>
    <source>
        <strain evidence="10 11">DSM 17328</strain>
    </source>
</reference>
<feature type="binding site" evidence="8">
    <location>
        <begin position="195"/>
        <end position="196"/>
    </location>
    <ligand>
        <name>NADP(+)</name>
        <dbReference type="ChEBI" id="CHEBI:58349"/>
    </ligand>
</feature>
<evidence type="ECO:0000256" key="1">
    <source>
        <dbReference type="ARBA" id="ARBA00001974"/>
    </source>
</evidence>
<dbReference type="PRINTS" id="PR00419">
    <property type="entry name" value="ADXRDTASE"/>
</dbReference>
<evidence type="ECO:0000256" key="7">
    <source>
        <dbReference type="PIRSR" id="PIRSR000362-1"/>
    </source>
</evidence>
<dbReference type="InterPro" id="IPR055275">
    <property type="entry name" value="Ferredox_Rdtase"/>
</dbReference>
<accession>A0A7W7B0Q5</accession>
<keyword evidence="6 10" id="KW-0560">Oxidoreductase</keyword>
<comment type="similarity">
    <text evidence="2">Belongs to the ferredoxin--NADP reductase type 1 family.</text>
</comment>
<dbReference type="Gene3D" id="3.50.50.60">
    <property type="entry name" value="FAD/NAD(P)-binding domain"/>
    <property type="match status" value="1"/>
</dbReference>
<evidence type="ECO:0000256" key="5">
    <source>
        <dbReference type="ARBA" id="ARBA00022857"/>
    </source>
</evidence>
<evidence type="ECO:0000256" key="3">
    <source>
        <dbReference type="ARBA" id="ARBA00022630"/>
    </source>
</evidence>
<feature type="binding site" evidence="8">
    <location>
        <begin position="151"/>
        <end position="154"/>
    </location>
    <ligand>
        <name>NADP(+)</name>
        <dbReference type="ChEBI" id="CHEBI:58349"/>
    </ligand>
</feature>
<proteinExistence type="inferred from homology"/>
<evidence type="ECO:0000256" key="4">
    <source>
        <dbReference type="ARBA" id="ARBA00022827"/>
    </source>
</evidence>
<evidence type="ECO:0000256" key="6">
    <source>
        <dbReference type="ARBA" id="ARBA00023002"/>
    </source>
</evidence>
<protein>
    <submittedName>
        <fullName evidence="10">Ferredoxin--NADP+ reductase</fullName>
        <ecNumber evidence="10">1.18.1.2</ecNumber>
    </submittedName>
</protein>
<name>A0A7W7B0Q5_9SPHN</name>
<dbReference type="RefSeq" id="WP_184064683.1">
    <property type="nucleotide sequence ID" value="NZ_JACHNZ010000004.1"/>
</dbReference>
<dbReference type="PIRSF" id="PIRSF000362">
    <property type="entry name" value="FNR"/>
    <property type="match status" value="1"/>
</dbReference>
<dbReference type="Proteomes" id="UP000566324">
    <property type="component" value="Unassembled WGS sequence"/>
</dbReference>
<dbReference type="Gene3D" id="3.40.50.720">
    <property type="entry name" value="NAD(P)-binding Rossmann-like Domain"/>
    <property type="match status" value="1"/>
</dbReference>
<evidence type="ECO:0000313" key="11">
    <source>
        <dbReference type="Proteomes" id="UP000566324"/>
    </source>
</evidence>
<dbReference type="SUPFAM" id="SSF51971">
    <property type="entry name" value="Nucleotide-binding domain"/>
    <property type="match status" value="1"/>
</dbReference>
<keyword evidence="11" id="KW-1185">Reference proteome</keyword>
<evidence type="ECO:0000313" key="10">
    <source>
        <dbReference type="EMBL" id="MBB4630918.1"/>
    </source>
</evidence>
<evidence type="ECO:0000256" key="8">
    <source>
        <dbReference type="PIRSR" id="PIRSR000362-2"/>
    </source>
</evidence>
<feature type="binding site" evidence="7">
    <location>
        <position position="43"/>
    </location>
    <ligand>
        <name>FAD</name>
        <dbReference type="ChEBI" id="CHEBI:57692"/>
    </ligand>
</feature>
<evidence type="ECO:0000256" key="2">
    <source>
        <dbReference type="ARBA" id="ARBA00008312"/>
    </source>
</evidence>
<feature type="binding site" evidence="7">
    <location>
        <position position="79"/>
    </location>
    <ligand>
        <name>FAD</name>
        <dbReference type="ChEBI" id="CHEBI:57692"/>
    </ligand>
</feature>
<dbReference type="AlphaFoldDB" id="A0A7W7B0Q5"/>
<sequence>MTLQIAIVGSGPAGYYTAEAAQKLNGGDVRIDIIDRLPTPFGLIRAGVAPDHQSIKAVSRRYEKTALSDNVRFAGNVPVGDGGIAIEDLLGLYDAVVLATGAPTDRPLGVPGENLPGVLGSAAFVGWYNGHPDFADLAPPLESEAVVVVGNGNVAIDCARILAKLPEEFEGADIVQHAVDALAVSQVKCIRIVGRRGPHQVSFTPKEVGEMGELVRATPIVDPAAFPPVEDDEALEPGLRKVVTALRGFAAAGPDLEKPVRVHFDFFLRPVAVLGEGRVEALRLERTRLVDGRAEGTGEMLDIPCGMVVSCIGYRTLPIAGVPYDERGGRFVNDEGRISPGLYCVGWARRGATGTIGTNRPDGFAISELIASQVTSSGKAGRAGLDALAAEKGIDIVTFRDWQKIDAAEVARARGGAPREKFVLVDDMMSAARS</sequence>
<dbReference type="Pfam" id="PF07992">
    <property type="entry name" value="Pyr_redox_2"/>
    <property type="match status" value="1"/>
</dbReference>
<dbReference type="PANTHER" id="PTHR48467">
    <property type="entry name" value="GLUTAMATE SYNTHASE 1 [NADH], CHLOROPLASTIC-LIKE"/>
    <property type="match status" value="1"/>
</dbReference>
<comment type="caution">
    <text evidence="10">The sequence shown here is derived from an EMBL/GenBank/DDBJ whole genome shotgun (WGS) entry which is preliminary data.</text>
</comment>
<feature type="domain" description="FAD/NAD(P)-binding" evidence="9">
    <location>
        <begin position="4"/>
        <end position="168"/>
    </location>
</feature>
<comment type="cofactor">
    <cofactor evidence="1 7">
        <name>FAD</name>
        <dbReference type="ChEBI" id="CHEBI:57692"/>
    </cofactor>
</comment>
<feature type="binding site" evidence="7">
    <location>
        <begin position="354"/>
        <end position="356"/>
    </location>
    <ligand>
        <name>FAD</name>
        <dbReference type="ChEBI" id="CHEBI:57692"/>
    </ligand>
</feature>